<evidence type="ECO:0000256" key="3">
    <source>
        <dbReference type="ARBA" id="ARBA00022475"/>
    </source>
</evidence>
<evidence type="ECO:0000256" key="5">
    <source>
        <dbReference type="ARBA" id="ARBA00023136"/>
    </source>
</evidence>
<dbReference type="GO" id="GO:0098552">
    <property type="term" value="C:side of membrane"/>
    <property type="evidence" value="ECO:0007669"/>
    <property type="project" value="UniProtKB-KW"/>
</dbReference>
<dbReference type="VEuPathDB" id="TriTrypDB:Tb427_000494900"/>
<evidence type="ECO:0000256" key="8">
    <source>
        <dbReference type="SAM" id="SignalP"/>
    </source>
</evidence>
<accession>A0A1J0R479</accession>
<comment type="function">
    <text evidence="1">VSG forms a coat on the surface of the parasite. The trypanosome evades the immune response of the host by expressing a series of antigenically distinct VSGs from an estimated 1000 VSG genes.</text>
</comment>
<evidence type="ECO:0000259" key="9">
    <source>
        <dbReference type="Pfam" id="PF10659"/>
    </source>
</evidence>
<dbReference type="Pfam" id="PF10659">
    <property type="entry name" value="Trypan_glycop_C"/>
    <property type="match status" value="1"/>
</dbReference>
<keyword evidence="3" id="KW-1003">Cell membrane</keyword>
<name>A0A1J0R479_9TRYP</name>
<keyword evidence="7" id="KW-0449">Lipoprotein</keyword>
<evidence type="ECO:0000256" key="6">
    <source>
        <dbReference type="ARBA" id="ARBA00023180"/>
    </source>
</evidence>
<organism evidence="10">
    <name type="scientific">Trypanosoma brucei</name>
    <dbReference type="NCBI Taxonomy" id="5691"/>
    <lineage>
        <taxon>Eukaryota</taxon>
        <taxon>Discoba</taxon>
        <taxon>Euglenozoa</taxon>
        <taxon>Kinetoplastea</taxon>
        <taxon>Metakinetoplastina</taxon>
        <taxon>Trypanosomatida</taxon>
        <taxon>Trypanosomatidae</taxon>
        <taxon>Trypanosoma</taxon>
    </lineage>
</organism>
<keyword evidence="5" id="KW-0472">Membrane</keyword>
<protein>
    <submittedName>
        <fullName evidence="10">Variant surface glycoprotein 1125.149</fullName>
    </submittedName>
</protein>
<evidence type="ECO:0000256" key="1">
    <source>
        <dbReference type="ARBA" id="ARBA00002523"/>
    </source>
</evidence>
<dbReference type="VEuPathDB" id="TriTrypDB:Tb1125.11.18840"/>
<keyword evidence="8" id="KW-0732">Signal</keyword>
<evidence type="ECO:0000313" key="10">
    <source>
        <dbReference type="EMBL" id="APD72632.1"/>
    </source>
</evidence>
<keyword evidence="4" id="KW-0336">GPI-anchor</keyword>
<feature type="chain" id="PRO_5012588333" evidence="8">
    <location>
        <begin position="21"/>
        <end position="523"/>
    </location>
</feature>
<dbReference type="EMBL" id="KX698676">
    <property type="protein sequence ID" value="APD72632.1"/>
    <property type="molecule type" value="Genomic_DNA"/>
</dbReference>
<feature type="domain" description="Trypanosome variant surface glycoprotein C-terminal" evidence="9">
    <location>
        <begin position="429"/>
        <end position="521"/>
    </location>
</feature>
<proteinExistence type="predicted"/>
<dbReference type="InterPro" id="IPR019609">
    <property type="entry name" value="Variant_surf_glycoprt_trypan_C"/>
</dbReference>
<dbReference type="GO" id="GO:0005886">
    <property type="term" value="C:plasma membrane"/>
    <property type="evidence" value="ECO:0007669"/>
    <property type="project" value="UniProtKB-SubCell"/>
</dbReference>
<evidence type="ECO:0000256" key="4">
    <source>
        <dbReference type="ARBA" id="ARBA00022622"/>
    </source>
</evidence>
<comment type="subcellular location">
    <subcellularLocation>
        <location evidence="2">Cell membrane</location>
        <topology evidence="2">Lipid-anchor</topology>
        <topology evidence="2">GPI-anchor</topology>
    </subcellularLocation>
</comment>
<evidence type="ECO:0000256" key="7">
    <source>
        <dbReference type="ARBA" id="ARBA00023288"/>
    </source>
</evidence>
<dbReference type="AlphaFoldDB" id="A0A1J0R479"/>
<evidence type="ECO:0000256" key="2">
    <source>
        <dbReference type="ARBA" id="ARBA00004609"/>
    </source>
</evidence>
<sequence>MVQAQYHFLRICVLISSALATRPTLADEATFGPAGEAVSDTCQEAAFFASAAQKLKEDLKADFQLVNNLWSEASKWRLGAAHTAEPELKPKLTALQLLSEARLSRALAAYSDAEESVTQFTARASRWAGALVGQATTVKIPYTISGTPTSTASGTDATANLAPKGPAANPCPAADIKSTTSDGKELNLGKARKVKISPGTSFLQPNIKLPIHLASTDGSSANRNTGSTVFLAAGGGTGFFKTHASAGSKGFTLTSTAGTITGYTGTTGTAIGTTDTTPGTCTTDAKEGDTLIPEAKQITQALCNSLAKLGKGEKEVSKEDPNSLANNPEFQGIVNNLFPPTTNGTPLNLTNSEQQKQLIDHIKAAYETSSSAFQTTFVTAISGATVGFSNGKQTTDTTIGQLAGKPTASTALSSLMRTVGTIKTEKSIDNEKAIKKEEAVCENKGKDNCESEKCELKGDKCVQKEGTTAEQKKKEDKCTGKDEKTCGSTQGCSWKGKECQDFSILVDKKFALMISAFASFVVF</sequence>
<feature type="signal peptide" evidence="8">
    <location>
        <begin position="1"/>
        <end position="20"/>
    </location>
</feature>
<dbReference type="SUPFAM" id="SSF58087">
    <property type="entry name" value="Variant surface glycoprotein (N-terminal domain)"/>
    <property type="match status" value="1"/>
</dbReference>
<reference evidence="10" key="1">
    <citation type="submission" date="2016-08" db="EMBL/GenBank/DDBJ databases">
        <title>VSG repertoire of Trypanosoma brucei EATRO 1125.</title>
        <authorList>
            <person name="Cross G.A."/>
        </authorList>
    </citation>
    <scope>NUCLEOTIDE SEQUENCE</scope>
    <source>
        <strain evidence="10">EATRO 1125</strain>
    </source>
</reference>
<dbReference type="VEuPathDB" id="TriTrypDB:Tb10.v4.0054"/>
<keyword evidence="6" id="KW-0325">Glycoprotein</keyword>